<keyword evidence="2" id="KW-1185">Reference proteome</keyword>
<accession>A0A495DS78</accession>
<dbReference type="OrthoDB" id="5735516at2"/>
<evidence type="ECO:0000313" key="1">
    <source>
        <dbReference type="EMBL" id="RKR06958.1"/>
    </source>
</evidence>
<protein>
    <recommendedName>
        <fullName evidence="3">Peptidase E</fullName>
    </recommendedName>
</protein>
<proteinExistence type="predicted"/>
<evidence type="ECO:0008006" key="3">
    <source>
        <dbReference type="Google" id="ProtNLM"/>
    </source>
</evidence>
<dbReference type="RefSeq" id="WP_121069181.1">
    <property type="nucleotide sequence ID" value="NZ_RBIQ01000013.1"/>
</dbReference>
<sequence length="166" mass="19408">MYKKVLLLCILPLFAFTMVHKYYISVTNVTYSEKDQAIQIISRVFVDDMELLLKERYDLQANLATDKESDAAEKYVEKYFNLKFAVTINGEKASCKFLGKKYEDDLMLCYIEIPNVNNKELQSIAIQNEVLIDLYEEQQNIVHVKINDDKKTVILTRENNKGMLNF</sequence>
<comment type="caution">
    <text evidence="1">The sequence shown here is derived from an EMBL/GenBank/DDBJ whole genome shotgun (WGS) entry which is preliminary data.</text>
</comment>
<organism evidence="1 2">
    <name type="scientific">Maribacter vaceletii</name>
    <dbReference type="NCBI Taxonomy" id="1206816"/>
    <lineage>
        <taxon>Bacteria</taxon>
        <taxon>Pseudomonadati</taxon>
        <taxon>Bacteroidota</taxon>
        <taxon>Flavobacteriia</taxon>
        <taxon>Flavobacteriales</taxon>
        <taxon>Flavobacteriaceae</taxon>
        <taxon>Maribacter</taxon>
    </lineage>
</organism>
<gene>
    <name evidence="1" type="ORF">CLV91_3186</name>
</gene>
<dbReference type="Proteomes" id="UP000269412">
    <property type="component" value="Unassembled WGS sequence"/>
</dbReference>
<dbReference type="InterPro" id="IPR046525">
    <property type="entry name" value="DUF6702"/>
</dbReference>
<dbReference type="AlphaFoldDB" id="A0A495DS78"/>
<reference evidence="1 2" key="1">
    <citation type="submission" date="2018-10" db="EMBL/GenBank/DDBJ databases">
        <title>Genomic Encyclopedia of Archaeal and Bacterial Type Strains, Phase II (KMG-II): from individual species to whole genera.</title>
        <authorList>
            <person name="Goeker M."/>
        </authorList>
    </citation>
    <scope>NUCLEOTIDE SEQUENCE [LARGE SCALE GENOMIC DNA]</scope>
    <source>
        <strain evidence="1 2">DSM 25230</strain>
    </source>
</reference>
<dbReference type="EMBL" id="RBIQ01000013">
    <property type="protein sequence ID" value="RKR06958.1"/>
    <property type="molecule type" value="Genomic_DNA"/>
</dbReference>
<dbReference type="Pfam" id="PF20420">
    <property type="entry name" value="DUF6702"/>
    <property type="match status" value="1"/>
</dbReference>
<evidence type="ECO:0000313" key="2">
    <source>
        <dbReference type="Proteomes" id="UP000269412"/>
    </source>
</evidence>
<name>A0A495DS78_9FLAO</name>